<comment type="cofactor">
    <cofactor evidence="1">
        <name>a divalent metal cation</name>
        <dbReference type="ChEBI" id="CHEBI:60240"/>
    </cofactor>
</comment>
<dbReference type="InterPro" id="IPR005229">
    <property type="entry name" value="YicC/YloC-like"/>
</dbReference>
<evidence type="ECO:0000256" key="4">
    <source>
        <dbReference type="ARBA" id="ARBA00022801"/>
    </source>
</evidence>
<keyword evidence="4" id="KW-0378">Hydrolase</keyword>
<dbReference type="InterPro" id="IPR013527">
    <property type="entry name" value="YicC-like_N"/>
</dbReference>
<evidence type="ECO:0000259" key="6">
    <source>
        <dbReference type="Pfam" id="PF03755"/>
    </source>
</evidence>
<evidence type="ECO:0000259" key="7">
    <source>
        <dbReference type="Pfam" id="PF08340"/>
    </source>
</evidence>
<dbReference type="AlphaFoldDB" id="A0A1J5TB11"/>
<evidence type="ECO:0000256" key="2">
    <source>
        <dbReference type="ARBA" id="ARBA00022722"/>
    </source>
</evidence>
<sequence>MRSMTGYGRAAAPLGTDTLTVVVSSVNRKTLDLGVKLPTEWEDLESAVTELVRQHATRGRIEVTFEVSGSTDADAGPDWDDGAVGAVLDRLQALARSRGVAFQADARLLWEIASAQRNEQQLPSSDDARETVLAALGEALRAFSAMRAREGEALLVDFIARIMTLRRHVDGIANRAPLVPAAYRELLMKRLREAGLELRLDDERVLREVAIFADRCDISEELTRFRSHLEQFEALLRGDGEIGRKAEFILQEMGRETNTMGSKANDLGIARHVIEMKNELERIREQVANVE</sequence>
<keyword evidence="2" id="KW-0540">Nuclease</keyword>
<dbReference type="Pfam" id="PF03755">
    <property type="entry name" value="YicC-like_N"/>
    <property type="match status" value="1"/>
</dbReference>
<protein>
    <recommendedName>
        <fullName evidence="9">YicC family protein</fullName>
    </recommendedName>
</protein>
<feature type="domain" description="Endoribonuclease YicC-like N-terminal" evidence="6">
    <location>
        <begin position="1"/>
        <end position="154"/>
    </location>
</feature>
<dbReference type="Pfam" id="PF08340">
    <property type="entry name" value="YicC-like_C"/>
    <property type="match status" value="1"/>
</dbReference>
<dbReference type="EMBL" id="MLJW01000014">
    <property type="protein sequence ID" value="OIR13485.1"/>
    <property type="molecule type" value="Genomic_DNA"/>
</dbReference>
<dbReference type="InterPro" id="IPR013551">
    <property type="entry name" value="YicC-like_C"/>
</dbReference>
<evidence type="ECO:0000256" key="5">
    <source>
        <dbReference type="ARBA" id="ARBA00035648"/>
    </source>
</evidence>
<dbReference type="PANTHER" id="PTHR30636">
    <property type="entry name" value="UPF0701 PROTEIN YICC"/>
    <property type="match status" value="1"/>
</dbReference>
<evidence type="ECO:0000256" key="1">
    <source>
        <dbReference type="ARBA" id="ARBA00001968"/>
    </source>
</evidence>
<reference evidence="8" key="1">
    <citation type="submission" date="2016-10" db="EMBL/GenBank/DDBJ databases">
        <title>Sequence of Gallionella enrichment culture.</title>
        <authorList>
            <person name="Poehlein A."/>
            <person name="Muehling M."/>
            <person name="Daniel R."/>
        </authorList>
    </citation>
    <scope>NUCLEOTIDE SEQUENCE</scope>
</reference>
<dbReference type="PANTHER" id="PTHR30636:SF3">
    <property type="entry name" value="UPF0701 PROTEIN YICC"/>
    <property type="match status" value="1"/>
</dbReference>
<name>A0A1J5TB11_9ZZZZ</name>
<comment type="caution">
    <text evidence="8">The sequence shown here is derived from an EMBL/GenBank/DDBJ whole genome shotgun (WGS) entry which is preliminary data.</text>
</comment>
<dbReference type="GO" id="GO:0016787">
    <property type="term" value="F:hydrolase activity"/>
    <property type="evidence" value="ECO:0007669"/>
    <property type="project" value="UniProtKB-KW"/>
</dbReference>
<proteinExistence type="inferred from homology"/>
<feature type="domain" description="Endoribonuclease YicC-like C-terminal" evidence="7">
    <location>
        <begin position="172"/>
        <end position="291"/>
    </location>
</feature>
<accession>A0A1J5TB11</accession>
<organism evidence="8">
    <name type="scientific">mine drainage metagenome</name>
    <dbReference type="NCBI Taxonomy" id="410659"/>
    <lineage>
        <taxon>unclassified sequences</taxon>
        <taxon>metagenomes</taxon>
        <taxon>ecological metagenomes</taxon>
    </lineage>
</organism>
<evidence type="ECO:0000313" key="8">
    <source>
        <dbReference type="EMBL" id="OIR13485.1"/>
    </source>
</evidence>
<dbReference type="GO" id="GO:0004521">
    <property type="term" value="F:RNA endonuclease activity"/>
    <property type="evidence" value="ECO:0007669"/>
    <property type="project" value="InterPro"/>
</dbReference>
<evidence type="ECO:0008006" key="9">
    <source>
        <dbReference type="Google" id="ProtNLM"/>
    </source>
</evidence>
<comment type="similarity">
    <text evidence="5">Belongs to the YicC/YloC family.</text>
</comment>
<evidence type="ECO:0000256" key="3">
    <source>
        <dbReference type="ARBA" id="ARBA00022759"/>
    </source>
</evidence>
<gene>
    <name evidence="8" type="ORF">GALL_53010</name>
</gene>
<keyword evidence="3" id="KW-0255">Endonuclease</keyword>
<dbReference type="NCBIfam" id="TIGR00255">
    <property type="entry name" value="YicC/YloC family endoribonuclease"/>
    <property type="match status" value="1"/>
</dbReference>